<proteinExistence type="predicted"/>
<dbReference type="Pfam" id="PF04977">
    <property type="entry name" value="DivIC"/>
    <property type="match status" value="1"/>
</dbReference>
<dbReference type="EMBL" id="BJLB01000001">
    <property type="protein sequence ID" value="GEA34523.1"/>
    <property type="molecule type" value="Genomic_DNA"/>
</dbReference>
<organism evidence="1 2">
    <name type="scientific">Enterocloster clostridioformis</name>
    <dbReference type="NCBI Taxonomy" id="1531"/>
    <lineage>
        <taxon>Bacteria</taxon>
        <taxon>Bacillati</taxon>
        <taxon>Bacillota</taxon>
        <taxon>Clostridia</taxon>
        <taxon>Lachnospirales</taxon>
        <taxon>Lachnospiraceae</taxon>
        <taxon>Enterocloster</taxon>
    </lineage>
</organism>
<reference evidence="1 2" key="1">
    <citation type="submission" date="2019-06" db="EMBL/GenBank/DDBJ databases">
        <title>Draft genome sequence of [Clostridium] clostridioforme NBRC 113352.</title>
        <authorList>
            <person name="Miura T."/>
            <person name="Furukawa M."/>
            <person name="Shimamura M."/>
            <person name="Ohyama Y."/>
            <person name="Yamazoe A."/>
            <person name="Kawasaki H."/>
        </authorList>
    </citation>
    <scope>NUCLEOTIDE SEQUENCE [LARGE SCALE GENOMIC DNA]</scope>
    <source>
        <strain evidence="1 2">NBRC 113352</strain>
    </source>
</reference>
<comment type="caution">
    <text evidence="1">The sequence shown here is derived from an EMBL/GenBank/DDBJ whole genome shotgun (WGS) entry which is preliminary data.</text>
</comment>
<protein>
    <recommendedName>
        <fullName evidence="3">Septum formation initiator</fullName>
    </recommendedName>
</protein>
<evidence type="ECO:0008006" key="3">
    <source>
        <dbReference type="Google" id="ProtNLM"/>
    </source>
</evidence>
<name>A0A829W5V4_9FIRM</name>
<dbReference type="AlphaFoldDB" id="A0A829W5V4"/>
<accession>A0A829W5V4</accession>
<evidence type="ECO:0000313" key="2">
    <source>
        <dbReference type="Proteomes" id="UP000315200"/>
    </source>
</evidence>
<dbReference type="InterPro" id="IPR007060">
    <property type="entry name" value="FtsL/DivIC"/>
</dbReference>
<dbReference type="Proteomes" id="UP000315200">
    <property type="component" value="Unassembled WGS sequence"/>
</dbReference>
<gene>
    <name evidence="1" type="ORF">Ccl03g_02360</name>
</gene>
<evidence type="ECO:0000313" key="1">
    <source>
        <dbReference type="EMBL" id="GEA34523.1"/>
    </source>
</evidence>
<sequence>MIEQMKSYGKSRRVRRDKWTNRMAIMGITLVVMFLAVAINIKGADLKKSDLEYSIREQNLEQQKEEEEKRTAQLQEYKIYVKTKQYAEEVAKEKLGLVNPDEILLKPTE</sequence>